<keyword evidence="2" id="KW-1185">Reference proteome</keyword>
<proteinExistence type="predicted"/>
<dbReference type="RefSeq" id="WP_159526897.1">
    <property type="nucleotide sequence ID" value="NZ_WUUU01000110.1"/>
</dbReference>
<dbReference type="Proteomes" id="UP000471521">
    <property type="component" value="Unassembled WGS sequence"/>
</dbReference>
<reference evidence="1 2" key="1">
    <citation type="submission" date="2019-12" db="EMBL/GenBank/DDBJ databases">
        <title>Isolation and characterization of three novel carbon monoxide-oxidizing members of Halobacteria from salione crusts and soils.</title>
        <authorList>
            <person name="Myers M.R."/>
            <person name="King G.M."/>
        </authorList>
    </citation>
    <scope>NUCLEOTIDE SEQUENCE [LARGE SCALE GENOMIC DNA]</scope>
    <source>
        <strain evidence="1 2">PCN9</strain>
    </source>
</reference>
<dbReference type="AlphaFoldDB" id="A0A6B0SP53"/>
<dbReference type="OrthoDB" id="240960at2157"/>
<evidence type="ECO:0000313" key="1">
    <source>
        <dbReference type="EMBL" id="MXR21421.1"/>
    </source>
</evidence>
<evidence type="ECO:0000313" key="2">
    <source>
        <dbReference type="Proteomes" id="UP000471521"/>
    </source>
</evidence>
<gene>
    <name evidence="1" type="ORF">GRX66_12690</name>
</gene>
<organism evidence="1 2">
    <name type="scientific">Halobacterium bonnevillei</name>
    <dbReference type="NCBI Taxonomy" id="2692200"/>
    <lineage>
        <taxon>Archaea</taxon>
        <taxon>Methanobacteriati</taxon>
        <taxon>Methanobacteriota</taxon>
        <taxon>Stenosarchaea group</taxon>
        <taxon>Halobacteria</taxon>
        <taxon>Halobacteriales</taxon>
        <taxon>Halobacteriaceae</taxon>
        <taxon>Halobacterium</taxon>
    </lineage>
</organism>
<accession>A0A6B0SP53</accession>
<protein>
    <submittedName>
        <fullName evidence="1">Uncharacterized protein</fullName>
    </submittedName>
</protein>
<dbReference type="EMBL" id="WUUU01000110">
    <property type="protein sequence ID" value="MXR21421.1"/>
    <property type="molecule type" value="Genomic_DNA"/>
</dbReference>
<name>A0A6B0SP53_9EURY</name>
<comment type="caution">
    <text evidence="1">The sequence shown here is derived from an EMBL/GenBank/DDBJ whole genome shotgun (WGS) entry which is preliminary data.</text>
</comment>
<sequence length="153" mass="18880">MPRELSNDPRDRLGVYKRLEEVPLRYRLRQHADVYRGEDVWETFLEEHLFSQYPKDRYRKDTRRAGRLWKNHMADRGRHHALATPEDVDQWCRSLLDQRNIRTVYNHYWVRLERFYDWLVSRSDHPHVYHPFLMAAAEYETAGRIWNAKVEQR</sequence>